<dbReference type="InterPro" id="IPR008964">
    <property type="entry name" value="Invasin/intimin_cell_adhesion"/>
</dbReference>
<keyword evidence="2" id="KW-0472">Membrane</keyword>
<keyword evidence="2" id="KW-1133">Transmembrane helix</keyword>
<evidence type="ECO:0000313" key="5">
    <source>
        <dbReference type="Proteomes" id="UP000228503"/>
    </source>
</evidence>
<reference evidence="5" key="1">
    <citation type="submission" date="2017-09" db="EMBL/GenBank/DDBJ databases">
        <title>Depth-based differentiation of microbial function through sediment-hosted aquifers and enrichment of novel symbionts in the deep terrestrial subsurface.</title>
        <authorList>
            <person name="Probst A.J."/>
            <person name="Ladd B."/>
            <person name="Jarett J.K."/>
            <person name="Geller-Mcgrath D.E."/>
            <person name="Sieber C.M.K."/>
            <person name="Emerson J.B."/>
            <person name="Anantharaman K."/>
            <person name="Thomas B.C."/>
            <person name="Malmstrom R."/>
            <person name="Stieglmeier M."/>
            <person name="Klingl A."/>
            <person name="Woyke T."/>
            <person name="Ryan C.M."/>
            <person name="Banfield J.F."/>
        </authorList>
    </citation>
    <scope>NUCLEOTIDE SEQUENCE [LARGE SCALE GENOMIC DNA]</scope>
</reference>
<dbReference type="Gene3D" id="2.60.40.10">
    <property type="entry name" value="Immunoglobulins"/>
    <property type="match status" value="1"/>
</dbReference>
<evidence type="ECO:0000259" key="3">
    <source>
        <dbReference type="PROSITE" id="PS51127"/>
    </source>
</evidence>
<dbReference type="SUPFAM" id="SSF49373">
    <property type="entry name" value="Invasin/intimin cell-adhesion fragments"/>
    <property type="match status" value="1"/>
</dbReference>
<dbReference type="PROSITE" id="PS51127">
    <property type="entry name" value="BIG1"/>
    <property type="match status" value="1"/>
</dbReference>
<evidence type="ECO:0000256" key="2">
    <source>
        <dbReference type="SAM" id="Phobius"/>
    </source>
</evidence>
<dbReference type="Pfam" id="PF02369">
    <property type="entry name" value="Big_1"/>
    <property type="match status" value="1"/>
</dbReference>
<dbReference type="InterPro" id="IPR013783">
    <property type="entry name" value="Ig-like_fold"/>
</dbReference>
<feature type="domain" description="Big-1" evidence="3">
    <location>
        <begin position="45"/>
        <end position="136"/>
    </location>
</feature>
<comment type="caution">
    <text evidence="4">The sequence shown here is derived from an EMBL/GenBank/DDBJ whole genome shotgun (WGS) entry which is preliminary data.</text>
</comment>
<dbReference type="AlphaFoldDB" id="A0A2M7U034"/>
<keyword evidence="2" id="KW-0812">Transmembrane</keyword>
<dbReference type="SMART" id="SM00634">
    <property type="entry name" value="BID_1"/>
    <property type="match status" value="1"/>
</dbReference>
<proteinExistence type="inferred from homology"/>
<protein>
    <recommendedName>
        <fullName evidence="3">Big-1 domain-containing protein</fullName>
    </recommendedName>
</protein>
<sequence>MDNKLIILSSVFFVVFLGFAVYLFTDASIAQFTRADIASDVSLQKSLIFAWPLSIPADGTTESEVTVFVRNEDGGGLAEHPVKITTPVGSIKEGEILSDSDGQAIFHVTSSETGVAEIEAFVNNRRLPRKITVQFN</sequence>
<organism evidence="4 5">
    <name type="scientific">Candidatus Roizmanbacteria bacterium CG_4_10_14_0_2_um_filter_39_13</name>
    <dbReference type="NCBI Taxonomy" id="1974825"/>
    <lineage>
        <taxon>Bacteria</taxon>
        <taxon>Candidatus Roizmaniibacteriota</taxon>
    </lineage>
</organism>
<evidence type="ECO:0000313" key="4">
    <source>
        <dbReference type="EMBL" id="PIZ63430.1"/>
    </source>
</evidence>
<dbReference type="Proteomes" id="UP000228503">
    <property type="component" value="Unassembled WGS sequence"/>
</dbReference>
<dbReference type="EMBL" id="PFOB01000022">
    <property type="protein sequence ID" value="PIZ63430.1"/>
    <property type="molecule type" value="Genomic_DNA"/>
</dbReference>
<comment type="similarity">
    <text evidence="1">Belongs to the intimin/invasin family.</text>
</comment>
<gene>
    <name evidence="4" type="ORF">COY16_02025</name>
</gene>
<feature type="transmembrane region" description="Helical" evidence="2">
    <location>
        <begin position="6"/>
        <end position="24"/>
    </location>
</feature>
<evidence type="ECO:0000256" key="1">
    <source>
        <dbReference type="ARBA" id="ARBA00010116"/>
    </source>
</evidence>
<name>A0A2M7U034_9BACT</name>
<accession>A0A2M7U034</accession>
<dbReference type="InterPro" id="IPR003344">
    <property type="entry name" value="Big_1_dom"/>
</dbReference>